<dbReference type="PROSITE" id="PS51257">
    <property type="entry name" value="PROKAR_LIPOPROTEIN"/>
    <property type="match status" value="1"/>
</dbReference>
<dbReference type="STRING" id="984262.SGRA_0370"/>
<name>H6L8X3_SAPGL</name>
<evidence type="ECO:0000313" key="3">
    <source>
        <dbReference type="Proteomes" id="UP000007519"/>
    </source>
</evidence>
<dbReference type="KEGG" id="sgn:SGRA_0370"/>
<dbReference type="EMBL" id="CP002831">
    <property type="protein sequence ID" value="AFC23109.1"/>
    <property type="molecule type" value="Genomic_DNA"/>
</dbReference>
<dbReference type="Proteomes" id="UP000007519">
    <property type="component" value="Chromosome"/>
</dbReference>
<sequence>MQMLKSISCLGLLLLGLTACQDQQNLPAKEAAKLNTEEGWLPPNYEASPEMLRLNDLGIRYQTQAETDPTINLEQREIYLDSARYYYQQALAQDSSYGLLYSNMAALEMQEGHMAEAEKYLRQRLAQEPEFAEGWQSLGFFKDLQGDSVEAFKYYEKSLALFDGRLAKGKKYRQPENIIYYYDNWAGKSHSLLLLGQEEKARESVDALLKEAAPIMGPQKVQTYAAMLQLSRQDLIQGIRDRQKAASTPTN</sequence>
<dbReference type="Gene3D" id="1.25.40.10">
    <property type="entry name" value="Tetratricopeptide repeat domain"/>
    <property type="match status" value="1"/>
</dbReference>
<dbReference type="InterPro" id="IPR019734">
    <property type="entry name" value="TPR_rpt"/>
</dbReference>
<proteinExistence type="predicted"/>
<dbReference type="eggNOG" id="COG4783">
    <property type="taxonomic scope" value="Bacteria"/>
</dbReference>
<organism evidence="2 3">
    <name type="scientific">Saprospira grandis (strain Lewin)</name>
    <dbReference type="NCBI Taxonomy" id="984262"/>
    <lineage>
        <taxon>Bacteria</taxon>
        <taxon>Pseudomonadati</taxon>
        <taxon>Bacteroidota</taxon>
        <taxon>Saprospiria</taxon>
        <taxon>Saprospirales</taxon>
        <taxon>Saprospiraceae</taxon>
        <taxon>Saprospira</taxon>
    </lineage>
</organism>
<dbReference type="HOGENOM" id="CLU_1106510_0_0_10"/>
<evidence type="ECO:0000313" key="2">
    <source>
        <dbReference type="EMBL" id="AFC23109.1"/>
    </source>
</evidence>
<keyword evidence="3" id="KW-1185">Reference proteome</keyword>
<reference evidence="2 3" key="1">
    <citation type="journal article" date="2012" name="Stand. Genomic Sci.">
        <title>Complete genome sequencing and analysis of Saprospira grandis str. Lewin, a predatory marine bacterium.</title>
        <authorList>
            <person name="Saw J.H."/>
            <person name="Yuryev A."/>
            <person name="Kanbe M."/>
            <person name="Hou S."/>
            <person name="Young A.G."/>
            <person name="Aizawa S."/>
            <person name="Alam M."/>
        </authorList>
    </citation>
    <scope>NUCLEOTIDE SEQUENCE [LARGE SCALE GENOMIC DNA]</scope>
    <source>
        <strain evidence="2 3">Lewin</strain>
    </source>
</reference>
<feature type="chain" id="PRO_5003604100" evidence="1">
    <location>
        <begin position="22"/>
        <end position="251"/>
    </location>
</feature>
<dbReference type="AlphaFoldDB" id="H6L8X3"/>
<dbReference type="InterPro" id="IPR011990">
    <property type="entry name" value="TPR-like_helical_dom_sf"/>
</dbReference>
<feature type="signal peptide" evidence="1">
    <location>
        <begin position="1"/>
        <end position="21"/>
    </location>
</feature>
<gene>
    <name evidence="2" type="ordered locus">SGRA_0370</name>
</gene>
<accession>H6L8X3</accession>
<keyword evidence="1" id="KW-0732">Signal</keyword>
<dbReference type="SUPFAM" id="SSF48452">
    <property type="entry name" value="TPR-like"/>
    <property type="match status" value="1"/>
</dbReference>
<dbReference type="Pfam" id="PF14559">
    <property type="entry name" value="TPR_19"/>
    <property type="match status" value="1"/>
</dbReference>
<protein>
    <submittedName>
        <fullName evidence="2">TPR repeat-containing protein</fullName>
    </submittedName>
</protein>
<evidence type="ECO:0000256" key="1">
    <source>
        <dbReference type="SAM" id="SignalP"/>
    </source>
</evidence>
<dbReference type="OrthoDB" id="1523128at2"/>
<dbReference type="SMART" id="SM00028">
    <property type="entry name" value="TPR"/>
    <property type="match status" value="2"/>
</dbReference>
<dbReference type="RefSeq" id="WP_014373356.1">
    <property type="nucleotide sequence ID" value="NC_016940.1"/>
</dbReference>